<dbReference type="EMBL" id="BDIP01000158">
    <property type="protein sequence ID" value="GIQ80381.1"/>
    <property type="molecule type" value="Genomic_DNA"/>
</dbReference>
<dbReference type="AlphaFoldDB" id="A0A9K3GFK4"/>
<protein>
    <submittedName>
        <fullName evidence="1">Uncharacterized protein</fullName>
    </submittedName>
</protein>
<organism evidence="1 2">
    <name type="scientific">Kipferlia bialata</name>
    <dbReference type="NCBI Taxonomy" id="797122"/>
    <lineage>
        <taxon>Eukaryota</taxon>
        <taxon>Metamonada</taxon>
        <taxon>Carpediemonas-like organisms</taxon>
        <taxon>Kipferlia</taxon>
    </lineage>
</organism>
<gene>
    <name evidence="1" type="ORF">KIPB_001173</name>
</gene>
<reference evidence="1 2" key="1">
    <citation type="journal article" date="2018" name="PLoS ONE">
        <title>The draft genome of Kipferlia bialata reveals reductive genome evolution in fornicate parasites.</title>
        <authorList>
            <person name="Tanifuji G."/>
            <person name="Takabayashi S."/>
            <person name="Kume K."/>
            <person name="Takagi M."/>
            <person name="Nakayama T."/>
            <person name="Kamikawa R."/>
            <person name="Inagaki Y."/>
            <person name="Hashimoto T."/>
        </authorList>
    </citation>
    <scope>NUCLEOTIDE SEQUENCE [LARGE SCALE GENOMIC DNA]</scope>
    <source>
        <strain evidence="1">NY0173</strain>
    </source>
</reference>
<comment type="caution">
    <text evidence="1">The sequence shown here is derived from an EMBL/GenBank/DDBJ whole genome shotgun (WGS) entry which is preliminary data.</text>
</comment>
<keyword evidence="2" id="KW-1185">Reference proteome</keyword>
<sequence>MADARSRDSLHQFSSDVHFDTTLIETHVMGPPLEMVSIFLFTNMCYDTCNVSLRTFVAFLLTILPAYHTAPGLNPVQSALDTLHLTHHLVHAVRASHAGVCLMTPHQGLLVTLAALAGGMVAGA</sequence>
<accession>A0A9K3GFK4</accession>
<name>A0A9K3GFK4_9EUKA</name>
<evidence type="ECO:0000313" key="2">
    <source>
        <dbReference type="Proteomes" id="UP000265618"/>
    </source>
</evidence>
<evidence type="ECO:0000313" key="1">
    <source>
        <dbReference type="EMBL" id="GIQ80381.1"/>
    </source>
</evidence>
<proteinExistence type="predicted"/>
<dbReference type="Proteomes" id="UP000265618">
    <property type="component" value="Unassembled WGS sequence"/>
</dbReference>